<comment type="caution">
    <text evidence="1">The sequence shown here is derived from an EMBL/GenBank/DDBJ whole genome shotgun (WGS) entry which is preliminary data.</text>
</comment>
<reference evidence="1 2" key="1">
    <citation type="journal article" date="2021" name="Elife">
        <title>Chloroplast acquisition without the gene transfer in kleptoplastic sea slugs, Plakobranchus ocellatus.</title>
        <authorList>
            <person name="Maeda T."/>
            <person name="Takahashi S."/>
            <person name="Yoshida T."/>
            <person name="Shimamura S."/>
            <person name="Takaki Y."/>
            <person name="Nagai Y."/>
            <person name="Toyoda A."/>
            <person name="Suzuki Y."/>
            <person name="Arimoto A."/>
            <person name="Ishii H."/>
            <person name="Satoh N."/>
            <person name="Nishiyama T."/>
            <person name="Hasebe M."/>
            <person name="Maruyama T."/>
            <person name="Minagawa J."/>
            <person name="Obokata J."/>
            <person name="Shigenobu S."/>
        </authorList>
    </citation>
    <scope>NUCLEOTIDE SEQUENCE [LARGE SCALE GENOMIC DNA]</scope>
</reference>
<keyword evidence="2" id="KW-1185">Reference proteome</keyword>
<dbReference type="AlphaFoldDB" id="A0AAV3Y5Q0"/>
<protein>
    <submittedName>
        <fullName evidence="1">Uncharacterized protein</fullName>
    </submittedName>
</protein>
<accession>A0AAV3Y5Q0</accession>
<dbReference type="Proteomes" id="UP000735302">
    <property type="component" value="Unassembled WGS sequence"/>
</dbReference>
<dbReference type="Gene3D" id="1.20.1260.10">
    <property type="match status" value="1"/>
</dbReference>
<sequence length="84" mass="9365">MKYVNKRGGYINIEWIPRSTCYEDLLITLKGRTGLSGVIKALNETRDSNSHALKVHSLAMEHPKTSDPHVSKIVTTDTIIASQN</sequence>
<organism evidence="1 2">
    <name type="scientific">Plakobranchus ocellatus</name>
    <dbReference type="NCBI Taxonomy" id="259542"/>
    <lineage>
        <taxon>Eukaryota</taxon>
        <taxon>Metazoa</taxon>
        <taxon>Spiralia</taxon>
        <taxon>Lophotrochozoa</taxon>
        <taxon>Mollusca</taxon>
        <taxon>Gastropoda</taxon>
        <taxon>Heterobranchia</taxon>
        <taxon>Euthyneura</taxon>
        <taxon>Panpulmonata</taxon>
        <taxon>Sacoglossa</taxon>
        <taxon>Placobranchoidea</taxon>
        <taxon>Plakobranchidae</taxon>
        <taxon>Plakobranchus</taxon>
    </lineage>
</organism>
<dbReference type="EMBL" id="BLXT01000545">
    <property type="protein sequence ID" value="GFN78149.1"/>
    <property type="molecule type" value="Genomic_DNA"/>
</dbReference>
<proteinExistence type="predicted"/>
<dbReference type="InterPro" id="IPR012347">
    <property type="entry name" value="Ferritin-like"/>
</dbReference>
<name>A0AAV3Y5Q0_9GAST</name>
<gene>
    <name evidence="1" type="ORF">PoB_000465500</name>
</gene>
<evidence type="ECO:0000313" key="1">
    <source>
        <dbReference type="EMBL" id="GFN78149.1"/>
    </source>
</evidence>
<evidence type="ECO:0000313" key="2">
    <source>
        <dbReference type="Proteomes" id="UP000735302"/>
    </source>
</evidence>